<dbReference type="Proteomes" id="UP000887013">
    <property type="component" value="Unassembled WGS sequence"/>
</dbReference>
<proteinExistence type="predicted"/>
<protein>
    <submittedName>
        <fullName evidence="1">Uncharacterized protein</fullName>
    </submittedName>
</protein>
<gene>
    <name evidence="1" type="ORF">NPIL_393931</name>
</gene>
<keyword evidence="2" id="KW-1185">Reference proteome</keyword>
<dbReference type="EMBL" id="BMAW01081561">
    <property type="protein sequence ID" value="GFU25107.1"/>
    <property type="molecule type" value="Genomic_DNA"/>
</dbReference>
<comment type="caution">
    <text evidence="1">The sequence shown here is derived from an EMBL/GenBank/DDBJ whole genome shotgun (WGS) entry which is preliminary data.</text>
</comment>
<name>A0A8X6UL00_NEPPI</name>
<dbReference type="AlphaFoldDB" id="A0A8X6UL00"/>
<sequence>MCDHAQGKSGVLRAFPVQTVKTRRKKKYAETSRLTSKTVSLGKVVHPTFLSPRSLSPSFTQFAQRPGGQRWRPFTLCQIIVLREQ</sequence>
<organism evidence="1 2">
    <name type="scientific">Nephila pilipes</name>
    <name type="common">Giant wood spider</name>
    <name type="synonym">Nephila maculata</name>
    <dbReference type="NCBI Taxonomy" id="299642"/>
    <lineage>
        <taxon>Eukaryota</taxon>
        <taxon>Metazoa</taxon>
        <taxon>Ecdysozoa</taxon>
        <taxon>Arthropoda</taxon>
        <taxon>Chelicerata</taxon>
        <taxon>Arachnida</taxon>
        <taxon>Araneae</taxon>
        <taxon>Araneomorphae</taxon>
        <taxon>Entelegynae</taxon>
        <taxon>Araneoidea</taxon>
        <taxon>Nephilidae</taxon>
        <taxon>Nephila</taxon>
    </lineage>
</organism>
<accession>A0A8X6UL00</accession>
<evidence type="ECO:0000313" key="1">
    <source>
        <dbReference type="EMBL" id="GFU25107.1"/>
    </source>
</evidence>
<evidence type="ECO:0000313" key="2">
    <source>
        <dbReference type="Proteomes" id="UP000887013"/>
    </source>
</evidence>
<reference evidence="1" key="1">
    <citation type="submission" date="2020-08" db="EMBL/GenBank/DDBJ databases">
        <title>Multicomponent nature underlies the extraordinary mechanical properties of spider dragline silk.</title>
        <authorList>
            <person name="Kono N."/>
            <person name="Nakamura H."/>
            <person name="Mori M."/>
            <person name="Yoshida Y."/>
            <person name="Ohtoshi R."/>
            <person name="Malay A.D."/>
            <person name="Moran D.A.P."/>
            <person name="Tomita M."/>
            <person name="Numata K."/>
            <person name="Arakawa K."/>
        </authorList>
    </citation>
    <scope>NUCLEOTIDE SEQUENCE</scope>
</reference>